<gene>
    <name evidence="1" type="ORF">K1T71_008444</name>
</gene>
<name>A0ACC1CXR9_9NEOP</name>
<reference evidence="1 2" key="1">
    <citation type="journal article" date="2021" name="Front. Genet.">
        <title>Chromosome-Level Genome Assembly Reveals Significant Gene Expansion in the Toll and IMD Signaling Pathways of Dendrolimus kikuchii.</title>
        <authorList>
            <person name="Zhou J."/>
            <person name="Wu P."/>
            <person name="Xiong Z."/>
            <person name="Liu N."/>
            <person name="Zhao N."/>
            <person name="Ji M."/>
            <person name="Qiu Y."/>
            <person name="Yang B."/>
        </authorList>
    </citation>
    <scope>NUCLEOTIDE SEQUENCE [LARGE SCALE GENOMIC DNA]</scope>
    <source>
        <strain evidence="1">Ann1</strain>
    </source>
</reference>
<evidence type="ECO:0000313" key="2">
    <source>
        <dbReference type="Proteomes" id="UP000824533"/>
    </source>
</evidence>
<dbReference type="Proteomes" id="UP000824533">
    <property type="component" value="Linkage Group LG14"/>
</dbReference>
<dbReference type="EMBL" id="CM034400">
    <property type="protein sequence ID" value="KAJ0176270.1"/>
    <property type="molecule type" value="Genomic_DNA"/>
</dbReference>
<evidence type="ECO:0000313" key="1">
    <source>
        <dbReference type="EMBL" id="KAJ0176270.1"/>
    </source>
</evidence>
<sequence length="490" mass="50290">MYFRIEECPRKRHIVPTPIPQSSSEPYKLRKTIFIRIHYGRSGICGMLLLLCAHSTLSSKPHTEQSKRSLSGGIIASSGYGLGSHGISSGIGHISSGYSSGLSGGILSSGFGGGYSGIGSGIGSGGAIISGIGGGAGLGGGLGGGAGFGGGLGGGAISGPVVSSVPTTHTVSEYENRVAIPVPQPVPVSVPRAVPYPVHVGVPVDQPRPVPVPVPQPVAQVVPRPVPVPVDRPYAVPVAQPVPVTVTQGVGIPVPQPYAVPVPAPVPVAVPAVATAVGVGGGGIGGGFGGGFGGGIGGLSGGIGGSSGIGLGEFPLSMENIPRQKSFGCLSLRVGCVVTALVTILYSVVALAQCTATLGYLSPNLRSDDIDSMAAYAYIIAVTITHSVTFTLTAIMLVGALRDKANLMRPWVVWTSVQVTLYLLMFVFFTTMSMINHVGDYTLLAYVIDFLGLIIRFYMLMLVASYYKQLEEEDSEKTKAILSDTWYNSA</sequence>
<keyword evidence="2" id="KW-1185">Reference proteome</keyword>
<accession>A0ACC1CXR9</accession>
<organism evidence="1 2">
    <name type="scientific">Dendrolimus kikuchii</name>
    <dbReference type="NCBI Taxonomy" id="765133"/>
    <lineage>
        <taxon>Eukaryota</taxon>
        <taxon>Metazoa</taxon>
        <taxon>Ecdysozoa</taxon>
        <taxon>Arthropoda</taxon>
        <taxon>Hexapoda</taxon>
        <taxon>Insecta</taxon>
        <taxon>Pterygota</taxon>
        <taxon>Neoptera</taxon>
        <taxon>Endopterygota</taxon>
        <taxon>Lepidoptera</taxon>
        <taxon>Glossata</taxon>
        <taxon>Ditrysia</taxon>
        <taxon>Bombycoidea</taxon>
        <taxon>Lasiocampidae</taxon>
        <taxon>Dendrolimus</taxon>
    </lineage>
</organism>
<protein>
    <submittedName>
        <fullName evidence="1">Uncharacterized protein</fullName>
    </submittedName>
</protein>
<comment type="caution">
    <text evidence="1">The sequence shown here is derived from an EMBL/GenBank/DDBJ whole genome shotgun (WGS) entry which is preliminary data.</text>
</comment>
<proteinExistence type="predicted"/>